<dbReference type="EMBL" id="FOFB01000002">
    <property type="protein sequence ID" value="SEP74163.1"/>
    <property type="molecule type" value="Genomic_DNA"/>
</dbReference>
<dbReference type="SUPFAM" id="SSF48452">
    <property type="entry name" value="TPR-like"/>
    <property type="match status" value="1"/>
</dbReference>
<dbReference type="Proteomes" id="UP000199021">
    <property type="component" value="Unassembled WGS sequence"/>
</dbReference>
<dbReference type="InParanoid" id="A0A1H9ACK1"/>
<proteinExistence type="predicted"/>
<evidence type="ECO:0008006" key="3">
    <source>
        <dbReference type="Google" id="ProtNLM"/>
    </source>
</evidence>
<sequence>MNHSNRELPIIVIILLLLANVSSAQETIFAYVDGGESSRFAPEPVTGYKLEVTKRIYEDLVRARGDMQKKKPTLFMNKGRRYIAWMNPEKVQIGVEEKAYDICRSFGKDSLNALAMLLSHELTHYYESHDWSRHFVNANEGLEASEKIGALDEGIKLETQADYLGGILAISAGYDGYGLMPEFLKETYARYGLPDELPGYPSLQERIRLSDNTAKELKILHGVYKTANFLTLINAYEPAIAYYEHILTKYQSTEVYNNAGVSAALALLDLIEPEEMPYVLPLELDQSSRLDELATRLPKDVEERKSLLLEKSRQFLANAIGLSKKEATPMLNMAILAMLEDEWDESEYLARKAIKTAKKYQQPKAEGDALIVLGILAALQGDKSEAKDFFQQGQKQSPDLARRNLALLSNTPEKAISRQAPVKGVEKIGSIYLDDFLADPQVDQSVELSGNVFNGQKTYASSTVELHFADDGDKYAIFQETSADYAGQSQLGAREGDSREKVENLYGPASKTINLRHGICLRYDNANILFFFNANDQLDRWVIYNAEL</sequence>
<accession>A0A1H9ACK1</accession>
<reference evidence="2" key="1">
    <citation type="submission" date="2016-10" db="EMBL/GenBank/DDBJ databases">
        <authorList>
            <person name="Varghese N."/>
            <person name="Submissions S."/>
        </authorList>
    </citation>
    <scope>NUCLEOTIDE SEQUENCE [LARGE SCALE GENOMIC DNA]</scope>
    <source>
        <strain evidence="2">DSM 24740</strain>
    </source>
</reference>
<gene>
    <name evidence="1" type="ORF">SAMN05444359_10240</name>
</gene>
<dbReference type="STRING" id="478744.SAMN05444359_10240"/>
<dbReference type="Gene3D" id="1.25.40.10">
    <property type="entry name" value="Tetratricopeptide repeat domain"/>
    <property type="match status" value="1"/>
</dbReference>
<dbReference type="InterPro" id="IPR019734">
    <property type="entry name" value="TPR_rpt"/>
</dbReference>
<dbReference type="OrthoDB" id="1376641at2"/>
<name>A0A1H9ACK1_9BACT</name>
<evidence type="ECO:0000313" key="2">
    <source>
        <dbReference type="Proteomes" id="UP000199021"/>
    </source>
</evidence>
<organism evidence="1 2">
    <name type="scientific">Neolewinella agarilytica</name>
    <dbReference type="NCBI Taxonomy" id="478744"/>
    <lineage>
        <taxon>Bacteria</taxon>
        <taxon>Pseudomonadati</taxon>
        <taxon>Bacteroidota</taxon>
        <taxon>Saprospiria</taxon>
        <taxon>Saprospirales</taxon>
        <taxon>Lewinellaceae</taxon>
        <taxon>Neolewinella</taxon>
    </lineage>
</organism>
<evidence type="ECO:0000313" key="1">
    <source>
        <dbReference type="EMBL" id="SEP74163.1"/>
    </source>
</evidence>
<keyword evidence="2" id="KW-1185">Reference proteome</keyword>
<dbReference type="SMART" id="SM00028">
    <property type="entry name" value="TPR"/>
    <property type="match status" value="2"/>
</dbReference>
<dbReference type="RefSeq" id="WP_090165237.1">
    <property type="nucleotide sequence ID" value="NZ_FOFB01000002.1"/>
</dbReference>
<dbReference type="AlphaFoldDB" id="A0A1H9ACK1"/>
<dbReference type="InterPro" id="IPR011990">
    <property type="entry name" value="TPR-like_helical_dom_sf"/>
</dbReference>
<protein>
    <recommendedName>
        <fullName evidence="3">Tetratricopeptide repeat-containing protein</fullName>
    </recommendedName>
</protein>